<proteinExistence type="predicted"/>
<organism evidence="2 3">
    <name type="scientific">Zoogloea dura</name>
    <dbReference type="NCBI Taxonomy" id="2728840"/>
    <lineage>
        <taxon>Bacteria</taxon>
        <taxon>Pseudomonadati</taxon>
        <taxon>Pseudomonadota</taxon>
        <taxon>Betaproteobacteria</taxon>
        <taxon>Rhodocyclales</taxon>
        <taxon>Zoogloeaceae</taxon>
        <taxon>Zoogloea</taxon>
    </lineage>
</organism>
<evidence type="ECO:0000313" key="3">
    <source>
        <dbReference type="Proteomes" id="UP000580043"/>
    </source>
</evidence>
<dbReference type="AlphaFoldDB" id="A0A848G1Y4"/>
<sequence length="920" mass="99403">MAKVLTRLTPPLAGHYTVFERDQVLTHGQLNDVADWLDQQDRLSRVSLTGTGLIAGLALGGDAGRITVSPGLGITCDGDLVRVDAPLLLTALRPYDDTAPRYEPFFDATTGQPVILGELVASDDANPGQPLADLPGILERGIVVLLAETSDTDRDLCTGTDCDNLGQQRRQRLRVLLADRRWAGLLTDGPVSVAARARDLPEAIAYRPQLGAGLANAETLVARYQESSDRTVAGLQTCFTSLSQLFPELLLELFQGDPMPDLDAQLLARLAGTPALAAQTFSDFLRDLVASWNELRDALLDDDSISNPSIGTFPKHLGLGALGDQSDAPIGRSGFHPAASATDARQRRADARFLLRRLASQIDRYRMPEDTLLRITPSHGEHAPLGERAIPWYYTASTAAVWNRRLAERRLSHHNLGYRAADYGGSPRALVPLAGAIGGHDFFRVEGHLGRRVDEVSAELKKLIAEHNLPFQVHAVLAHNRKDRIRIRPGIRYTDLHRFHYLLRQDVSLRLDESDSYAERFVGKLRGAVEQNEVPAETDSGASVLNIAGLARSAIGTLAGRAKPALDSRSYSIYRSASTETRWSNGIGEALGALGGARSNLGPLARSDFVSPLDSLIQTTHPLWLDWLDDLIQAKDDKDDDKLLLARFATDHPGLDHLGGVWRGGTLVLVYDDNQRVVADFTLAYPCAEADEPEPVEPPLVRPPQRRPPFDLDPIRPIRPVDRLVSSLVGSAVASRFDGARAELAADLKAVQAEVRSRLDNQTASVEGLVKGVFSTREATGAGVVLPGKSVATGNLLVDEMVRDVELKRQKVQSLVELTTRGDLPPESREDAQALLARAQAELGASVADAAEQLVKHKVDTSTGSAAGVATVLANSAVFVTDAGAAKELGNRLDGLRAGPLDNTQTVLIGNIQSVTRIRG</sequence>
<dbReference type="EMBL" id="JABBGA010000003">
    <property type="protein sequence ID" value="NML25035.1"/>
    <property type="molecule type" value="Genomic_DNA"/>
</dbReference>
<gene>
    <name evidence="2" type="ORF">HHL15_04740</name>
</gene>
<comment type="caution">
    <text evidence="2">The sequence shown here is derived from an EMBL/GenBank/DDBJ whole genome shotgun (WGS) entry which is preliminary data.</text>
</comment>
<dbReference type="RefSeq" id="WP_169144687.1">
    <property type="nucleotide sequence ID" value="NZ_JABBGA010000003.1"/>
</dbReference>
<evidence type="ECO:0000313" key="2">
    <source>
        <dbReference type="EMBL" id="NML25035.1"/>
    </source>
</evidence>
<dbReference type="Proteomes" id="UP000580043">
    <property type="component" value="Unassembled WGS sequence"/>
</dbReference>
<evidence type="ECO:0000256" key="1">
    <source>
        <dbReference type="SAM" id="MobiDB-lite"/>
    </source>
</evidence>
<name>A0A848G1Y4_9RHOO</name>
<reference evidence="2 3" key="1">
    <citation type="submission" date="2020-04" db="EMBL/GenBank/DDBJ databases">
        <title>Zoogloea sp. G-4-1-14 isolated from soil.</title>
        <authorList>
            <person name="Dahal R.H."/>
        </authorList>
    </citation>
    <scope>NUCLEOTIDE SEQUENCE [LARGE SCALE GENOMIC DNA]</scope>
    <source>
        <strain evidence="2 3">G-4-1-14</strain>
    </source>
</reference>
<feature type="region of interest" description="Disordered" evidence="1">
    <location>
        <begin position="693"/>
        <end position="713"/>
    </location>
</feature>
<protein>
    <submittedName>
        <fullName evidence="2">Uncharacterized protein</fullName>
    </submittedName>
</protein>
<accession>A0A848G1Y4</accession>
<keyword evidence="3" id="KW-1185">Reference proteome</keyword>